<evidence type="ECO:0000256" key="8">
    <source>
        <dbReference type="ARBA" id="ARBA00023228"/>
    </source>
</evidence>
<feature type="transmembrane region" description="Helical" evidence="11">
    <location>
        <begin position="83"/>
        <end position="106"/>
    </location>
</feature>
<evidence type="ECO:0000256" key="7">
    <source>
        <dbReference type="ARBA" id="ARBA00023136"/>
    </source>
</evidence>
<feature type="transmembrane region" description="Helical" evidence="11">
    <location>
        <begin position="369"/>
        <end position="400"/>
    </location>
</feature>
<dbReference type="InterPro" id="IPR006876">
    <property type="entry name" value="LMBR1-like_membr_prot"/>
</dbReference>
<evidence type="ECO:0000256" key="10">
    <source>
        <dbReference type="SAM" id="Coils"/>
    </source>
</evidence>
<name>A0A6U6TFW2_9DINO</name>
<dbReference type="AlphaFoldDB" id="A0A6U6TFW2"/>
<feature type="transmembrane region" description="Helical" evidence="11">
    <location>
        <begin position="34"/>
        <end position="63"/>
    </location>
</feature>
<dbReference type="PANTHER" id="PTHR16130:SF2">
    <property type="entry name" value="LYSOSOMAL COBALAMIN TRANSPORT ESCORT PROTEIN LMBD1"/>
    <property type="match status" value="1"/>
</dbReference>
<keyword evidence="6 11" id="KW-1133">Transmembrane helix</keyword>
<feature type="transmembrane region" description="Helical" evidence="11">
    <location>
        <begin position="307"/>
        <end position="329"/>
    </location>
</feature>
<organism evidence="12">
    <name type="scientific">Zooxanthella nutricula</name>
    <dbReference type="NCBI Taxonomy" id="1333877"/>
    <lineage>
        <taxon>Eukaryota</taxon>
        <taxon>Sar</taxon>
        <taxon>Alveolata</taxon>
        <taxon>Dinophyceae</taxon>
        <taxon>Peridiniales</taxon>
        <taxon>Peridiniales incertae sedis</taxon>
        <taxon>Zooxanthella</taxon>
    </lineage>
</organism>
<keyword evidence="9" id="KW-0170">Cobalt</keyword>
<keyword evidence="5 11" id="KW-0812">Transmembrane</keyword>
<dbReference type="GO" id="GO:0031419">
    <property type="term" value="F:cobalamin binding"/>
    <property type="evidence" value="ECO:0007669"/>
    <property type="project" value="UniProtKB-KW"/>
</dbReference>
<feature type="transmembrane region" description="Helical" evidence="11">
    <location>
        <begin position="6"/>
        <end position="27"/>
    </location>
</feature>
<feature type="transmembrane region" description="Helical" evidence="11">
    <location>
        <begin position="490"/>
        <end position="512"/>
    </location>
</feature>
<protein>
    <recommendedName>
        <fullName evidence="13">Lysosomal cobalamin transporter</fullName>
    </recommendedName>
</protein>
<keyword evidence="4" id="KW-0846">Cobalamin</keyword>
<evidence type="ECO:0000256" key="5">
    <source>
        <dbReference type="ARBA" id="ARBA00022692"/>
    </source>
</evidence>
<evidence type="ECO:0000256" key="4">
    <source>
        <dbReference type="ARBA" id="ARBA00022628"/>
    </source>
</evidence>
<comment type="similarity">
    <text evidence="2">Belongs to the LIMR family. LMBRD1 subfamily.</text>
</comment>
<evidence type="ECO:0000313" key="12">
    <source>
        <dbReference type="EMBL" id="CAD9631532.1"/>
    </source>
</evidence>
<feature type="transmembrane region" description="Helical" evidence="11">
    <location>
        <begin position="127"/>
        <end position="148"/>
    </location>
</feature>
<gene>
    <name evidence="12" type="ORF">BRAN1462_LOCUS50345</name>
</gene>
<sequence>MDVYPWLILGGAMLGLLLLSFVVYHYFADPRESYALATAAVVLSLTVSILCAMLIPVDIYVISAGGITARSLHVTISKDHVRTAYLALFASLLVLAFGLVPHAYFYGEERGAGAFDDKVDRRSCVSAFRSTALFLGLVVFLLAASLNFRPGHTESVDGVWAGQQQAARWVGDLLDAEHSGLNAISFSIACLTFCGVVGWVFYTAYGMAAMPFAWLRGKQSAAEQRQDLEVTIASIREKCRAISARYPSREDGSLDLSAMKAIDRKELNRLQREQKSLMQQNYTLQEIEQKAGMVIPRLLQSFVPFRWAIGMGMLCISLLVAVSLLLTLVDRLLHSDCGWRCGFTLKERRIFNPADDVFLRLSRVFPMDFMVLGILVLYIFAASVFGIVSLGIRVLCFSVYALRARRSLPQALLVLCNVLSYILLALCMALLTIAPDYTTFGSQSLAASADGSLPAGRCTLARQEARSGCQVSVISTFFTRIALAMPAFSVAYFFANWAYITVFACVFVRCLLFEEKQPYLDDVPECEEEEMGLLSFS</sequence>
<keyword evidence="3" id="KW-0813">Transport</keyword>
<keyword evidence="10" id="KW-0175">Coiled coil</keyword>
<dbReference type="Pfam" id="PF04791">
    <property type="entry name" value="LMBR1"/>
    <property type="match status" value="1"/>
</dbReference>
<dbReference type="EMBL" id="HBGW01079214">
    <property type="protein sequence ID" value="CAD9631532.1"/>
    <property type="molecule type" value="Transcribed_RNA"/>
</dbReference>
<comment type="subcellular location">
    <subcellularLocation>
        <location evidence="1">Lysosome membrane</location>
        <topology evidence="1">Multi-pass membrane protein</topology>
    </subcellularLocation>
</comment>
<evidence type="ECO:0008006" key="13">
    <source>
        <dbReference type="Google" id="ProtNLM"/>
    </source>
</evidence>
<reference evidence="12" key="1">
    <citation type="submission" date="2021-01" db="EMBL/GenBank/DDBJ databases">
        <authorList>
            <person name="Corre E."/>
            <person name="Pelletier E."/>
            <person name="Niang G."/>
            <person name="Scheremetjew M."/>
            <person name="Finn R."/>
            <person name="Kale V."/>
            <person name="Holt S."/>
            <person name="Cochrane G."/>
            <person name="Meng A."/>
            <person name="Brown T."/>
            <person name="Cohen L."/>
        </authorList>
    </citation>
    <scope>NUCLEOTIDE SEQUENCE</scope>
    <source>
        <strain evidence="12">RCC3387</strain>
    </source>
</reference>
<dbReference type="GO" id="GO:0005765">
    <property type="term" value="C:lysosomal membrane"/>
    <property type="evidence" value="ECO:0007669"/>
    <property type="project" value="UniProtKB-SubCell"/>
</dbReference>
<keyword evidence="7 11" id="KW-0472">Membrane</keyword>
<dbReference type="InterPro" id="IPR050854">
    <property type="entry name" value="LMBD1_LysCbl_Transport"/>
</dbReference>
<evidence type="ECO:0000256" key="9">
    <source>
        <dbReference type="ARBA" id="ARBA00023285"/>
    </source>
</evidence>
<evidence type="ECO:0000256" key="11">
    <source>
        <dbReference type="SAM" id="Phobius"/>
    </source>
</evidence>
<keyword evidence="8" id="KW-0458">Lysosome</keyword>
<feature type="transmembrane region" description="Helical" evidence="11">
    <location>
        <begin position="412"/>
        <end position="434"/>
    </location>
</feature>
<evidence type="ECO:0000256" key="6">
    <source>
        <dbReference type="ARBA" id="ARBA00022989"/>
    </source>
</evidence>
<evidence type="ECO:0000256" key="2">
    <source>
        <dbReference type="ARBA" id="ARBA00009901"/>
    </source>
</evidence>
<accession>A0A6U6TFW2</accession>
<feature type="coiled-coil region" evidence="10">
    <location>
        <begin position="218"/>
        <end position="290"/>
    </location>
</feature>
<dbReference type="PANTHER" id="PTHR16130">
    <property type="entry name" value="LYSOSOMAL COBALAMIN TRANSPORTER-RELATED"/>
    <property type="match status" value="1"/>
</dbReference>
<dbReference type="GO" id="GO:0072665">
    <property type="term" value="P:protein localization to vacuole"/>
    <property type="evidence" value="ECO:0007669"/>
    <property type="project" value="TreeGrafter"/>
</dbReference>
<evidence type="ECO:0000256" key="1">
    <source>
        <dbReference type="ARBA" id="ARBA00004155"/>
    </source>
</evidence>
<evidence type="ECO:0000256" key="3">
    <source>
        <dbReference type="ARBA" id="ARBA00022448"/>
    </source>
</evidence>
<proteinExistence type="inferred from homology"/>
<feature type="transmembrane region" description="Helical" evidence="11">
    <location>
        <begin position="183"/>
        <end position="208"/>
    </location>
</feature>